<name>A0ACB5U6N4_AMBMO</name>
<dbReference type="Proteomes" id="UP001165064">
    <property type="component" value="Unassembled WGS sequence"/>
</dbReference>
<reference evidence="1" key="1">
    <citation type="submission" date="2023-04" db="EMBL/GenBank/DDBJ databases">
        <title>Ambrosiozyma monospora NBRC 10751.</title>
        <authorList>
            <person name="Ichikawa N."/>
            <person name="Sato H."/>
            <person name="Tonouchi N."/>
        </authorList>
    </citation>
    <scope>NUCLEOTIDE SEQUENCE</scope>
    <source>
        <strain evidence="1">NBRC 10751</strain>
    </source>
</reference>
<keyword evidence="2" id="KW-1185">Reference proteome</keyword>
<accession>A0ACB5U6N4</accession>
<protein>
    <submittedName>
        <fullName evidence="1">Unnamed protein product</fullName>
    </submittedName>
</protein>
<sequence length="152" mass="16786">MCITLTIIGAQVEGLDNFFGANIWTQYGTFTTFLMLLFPGCLAFFMTLSQFVILQYAPLLTLSIAGIVREIITIFLGWLVFGDKLNFVNMIGLVITLLDIVWYNLYRLEHAAGAGSKPDAGKKTDDTENLLSGATDSASDVETAFELNDLRK</sequence>
<gene>
    <name evidence="1" type="ORF">Amon02_001169700</name>
</gene>
<organism evidence="1 2">
    <name type="scientific">Ambrosiozyma monospora</name>
    <name type="common">Yeast</name>
    <name type="synonym">Endomycopsis monosporus</name>
    <dbReference type="NCBI Taxonomy" id="43982"/>
    <lineage>
        <taxon>Eukaryota</taxon>
        <taxon>Fungi</taxon>
        <taxon>Dikarya</taxon>
        <taxon>Ascomycota</taxon>
        <taxon>Saccharomycotina</taxon>
        <taxon>Pichiomycetes</taxon>
        <taxon>Pichiales</taxon>
        <taxon>Pichiaceae</taxon>
        <taxon>Ambrosiozyma</taxon>
    </lineage>
</organism>
<evidence type="ECO:0000313" key="1">
    <source>
        <dbReference type="EMBL" id="GMF03186.1"/>
    </source>
</evidence>
<proteinExistence type="predicted"/>
<comment type="caution">
    <text evidence="1">The sequence shown here is derived from an EMBL/GenBank/DDBJ whole genome shotgun (WGS) entry which is preliminary data.</text>
</comment>
<evidence type="ECO:0000313" key="2">
    <source>
        <dbReference type="Proteomes" id="UP001165064"/>
    </source>
</evidence>
<dbReference type="EMBL" id="BSXS01012879">
    <property type="protein sequence ID" value="GMF03186.1"/>
    <property type="molecule type" value="Genomic_DNA"/>
</dbReference>